<evidence type="ECO:0000259" key="1">
    <source>
        <dbReference type="Pfam" id="PF00534"/>
    </source>
</evidence>
<evidence type="ECO:0000313" key="2">
    <source>
        <dbReference type="EMBL" id="TYA71864.1"/>
    </source>
</evidence>
<protein>
    <submittedName>
        <fullName evidence="2">Glycosyltransferase</fullName>
    </submittedName>
</protein>
<dbReference type="Proteomes" id="UP000323930">
    <property type="component" value="Unassembled WGS sequence"/>
</dbReference>
<accession>A0A5D0HKE3</accession>
<dbReference type="PANTHER" id="PTHR12526:SF630">
    <property type="entry name" value="GLYCOSYLTRANSFERASE"/>
    <property type="match status" value="1"/>
</dbReference>
<gene>
    <name evidence="2" type="ORF">FUA24_20150</name>
</gene>
<dbReference type="PANTHER" id="PTHR12526">
    <property type="entry name" value="GLYCOSYLTRANSFERASE"/>
    <property type="match status" value="1"/>
</dbReference>
<dbReference type="CDD" id="cd03811">
    <property type="entry name" value="GT4_GT28_WabH-like"/>
    <property type="match status" value="1"/>
</dbReference>
<dbReference type="AlphaFoldDB" id="A0A5D0HKE3"/>
<dbReference type="SUPFAM" id="SSF53756">
    <property type="entry name" value="UDP-Glycosyltransferase/glycogen phosphorylase"/>
    <property type="match status" value="1"/>
</dbReference>
<reference evidence="2 3" key="1">
    <citation type="submission" date="2019-08" db="EMBL/GenBank/DDBJ databases">
        <title>Seonamhaeicola sediminis sp. nov., isolated from marine sediment.</title>
        <authorList>
            <person name="Cao W.R."/>
        </authorList>
    </citation>
    <scope>NUCLEOTIDE SEQUENCE [LARGE SCALE GENOMIC DNA]</scope>
    <source>
        <strain evidence="2 3">B011</strain>
    </source>
</reference>
<feature type="domain" description="Glycosyl transferase family 1" evidence="1">
    <location>
        <begin position="184"/>
        <end position="314"/>
    </location>
</feature>
<dbReference type="GO" id="GO:0016757">
    <property type="term" value="F:glycosyltransferase activity"/>
    <property type="evidence" value="ECO:0007669"/>
    <property type="project" value="InterPro"/>
</dbReference>
<keyword evidence="2" id="KW-0808">Transferase</keyword>
<dbReference type="Gene3D" id="3.40.50.2000">
    <property type="entry name" value="Glycogen Phosphorylase B"/>
    <property type="match status" value="2"/>
</dbReference>
<keyword evidence="3" id="KW-1185">Reference proteome</keyword>
<sequence>MGKKKVLFVLPTLTAGGAERVFSFVAQNINSDSFDASLLITGLSKDAAYKIENVPTYFLEKQRVLFAAFGLFKHLLKHKPKIVLSSIGHLNTVMGLISVFFPKTTFIIREASVVSVMNNVHKGKKSFSLSSKLRSVLAGISYKMVDKVICQSKDMSIDFITSFKMNPKKVTVINNPITNIYPVKKEHFNTPVKFITIGRLSKEKGHLRILKALKELDFDFNYTIIGSGPYKDIIFNTISDYKLNEKVTYIPYTNEVSRHLCEHDMFLQGSYVEGFPNTVLESCFVGTPVLAFNVPGGTKEIIQHEKNGYLVNNEKDYLKYLKYTNKLTPESIRASVESKFSSKVILDQYEELFK</sequence>
<dbReference type="InterPro" id="IPR001296">
    <property type="entry name" value="Glyco_trans_1"/>
</dbReference>
<dbReference type="RefSeq" id="WP_148544851.1">
    <property type="nucleotide sequence ID" value="NZ_VSDQ01000718.1"/>
</dbReference>
<dbReference type="OrthoDB" id="791981at2"/>
<proteinExistence type="predicted"/>
<comment type="caution">
    <text evidence="2">The sequence shown here is derived from an EMBL/GenBank/DDBJ whole genome shotgun (WGS) entry which is preliminary data.</text>
</comment>
<organism evidence="2 3">
    <name type="scientific">Seonamhaeicola marinus</name>
    <dbReference type="NCBI Taxonomy" id="1912246"/>
    <lineage>
        <taxon>Bacteria</taxon>
        <taxon>Pseudomonadati</taxon>
        <taxon>Bacteroidota</taxon>
        <taxon>Flavobacteriia</taxon>
        <taxon>Flavobacteriales</taxon>
        <taxon>Flavobacteriaceae</taxon>
    </lineage>
</organism>
<dbReference type="Pfam" id="PF00534">
    <property type="entry name" value="Glycos_transf_1"/>
    <property type="match status" value="1"/>
</dbReference>
<dbReference type="EMBL" id="VSDQ01000718">
    <property type="protein sequence ID" value="TYA71864.1"/>
    <property type="molecule type" value="Genomic_DNA"/>
</dbReference>
<evidence type="ECO:0000313" key="3">
    <source>
        <dbReference type="Proteomes" id="UP000323930"/>
    </source>
</evidence>
<name>A0A5D0HKE3_9FLAO</name>